<gene>
    <name evidence="4" type="ORF">BDW02DRAFT_590308</name>
</gene>
<feature type="region of interest" description="Disordered" evidence="3">
    <location>
        <begin position="205"/>
        <end position="240"/>
    </location>
</feature>
<keyword evidence="5" id="KW-1185">Reference proteome</keyword>
<feature type="compositionally biased region" description="Low complexity" evidence="3">
    <location>
        <begin position="499"/>
        <end position="515"/>
    </location>
</feature>
<feature type="compositionally biased region" description="Polar residues" evidence="3">
    <location>
        <begin position="280"/>
        <end position="297"/>
    </location>
</feature>
<dbReference type="GO" id="GO:0005634">
    <property type="term" value="C:nucleus"/>
    <property type="evidence" value="ECO:0007669"/>
    <property type="project" value="UniProtKB-SubCell"/>
</dbReference>
<comment type="subcellular location">
    <subcellularLocation>
        <location evidence="1">Nucleus</location>
    </subcellularLocation>
</comment>
<sequence>MAAMNANNGSVDGTPIMGNMPHPKRSSNDPTEKLNTYIYDYFLRNQHHSVARAMLECDLKMSTEKASPNHKANGVEAMDSPDNLPLPQLPPGMADNSFLLDWWVQFWDIYMATKPRPGAPKNAVQYINHNRHLGHLQNEQRNQRMMMNNPMNAGYQLMRNGGMPNGAAANDLKRAALNNRPSGNPMAGMQTMKNQNMMAAQMQRDGSGMDLNGQRPHSPGSNENAPSPNKRPRVDGGMNAGNMPGNQFNEYMPQGPGAQQKNIEVYAQSLAHQQRVAMSNTSSPQGINSGVQGSPMAQSGLDGQENIFAGNGPRPAGMPPTAPGAPQQGNHALQDYQMQLMLLEQQNKKRLLMARQEQDNQSGSHPQGVIGAPGFGAGMSPQGSRAGGPSPNPTDQMKRGTPKLGQPPLPGSPMPDSVMSQQRGSPAPNMNFDPNMAPPGMPPQFYQQMPPTMGMRPPSSHPQGNFNGQQLTPQQMEAMRNGQMQNGWRGPPQPGMMPGGQQMVGPMGQNPQPRQQMPPPPAPTNEQPRPEPSPSQSNQAPPTPSQTNKANPKKKPTKDNKKPANKKGANAGAAPATTNGEEPPTPTSSTPVAPITPVHKQSFNQGQNGQAQQPVQPQPPSDQQSMDNGGPPFGNIEPDPNGFDLGLNFGDDTGALENFDFDSFLHTGNDNDAFGNLVADFDFPNTAEV</sequence>
<dbReference type="PANTHER" id="PTHR12610:SF12">
    <property type="entry name" value="SEQUENCE-SPECIFIC SINGLE-STRANDED DNA-BINDING PROTEIN, ISOFORM D"/>
    <property type="match status" value="1"/>
</dbReference>
<dbReference type="EMBL" id="ML975335">
    <property type="protein sequence ID" value="KAF1832578.1"/>
    <property type="molecule type" value="Genomic_DNA"/>
</dbReference>
<keyword evidence="2" id="KW-0539">Nucleus</keyword>
<dbReference type="PANTHER" id="PTHR12610">
    <property type="entry name" value="SINGLE STRANDED DNA BINDING PROTEIN"/>
    <property type="match status" value="1"/>
</dbReference>
<name>A0A6A5K5T7_9PLEO</name>
<reference evidence="4" key="1">
    <citation type="submission" date="2020-01" db="EMBL/GenBank/DDBJ databases">
        <authorList>
            <consortium name="DOE Joint Genome Institute"/>
            <person name="Haridas S."/>
            <person name="Albert R."/>
            <person name="Binder M."/>
            <person name="Bloem J."/>
            <person name="Labutti K."/>
            <person name="Salamov A."/>
            <person name="Andreopoulos B."/>
            <person name="Baker S.E."/>
            <person name="Barry K."/>
            <person name="Bills G."/>
            <person name="Bluhm B.H."/>
            <person name="Cannon C."/>
            <person name="Castanera R."/>
            <person name="Culley D.E."/>
            <person name="Daum C."/>
            <person name="Ezra D."/>
            <person name="Gonzalez J.B."/>
            <person name="Henrissat B."/>
            <person name="Kuo A."/>
            <person name="Liang C."/>
            <person name="Lipzen A."/>
            <person name="Lutzoni F."/>
            <person name="Magnuson J."/>
            <person name="Mondo S."/>
            <person name="Nolan M."/>
            <person name="Ohm R."/>
            <person name="Pangilinan J."/>
            <person name="Park H.-J."/>
            <person name="Ramirez L."/>
            <person name="Alfaro M."/>
            <person name="Sun H."/>
            <person name="Tritt A."/>
            <person name="Yoshinaga Y."/>
            <person name="Zwiers L.-H."/>
            <person name="Turgeon B.G."/>
            <person name="Goodwin S.B."/>
            <person name="Spatafora J.W."/>
            <person name="Crous P.W."/>
            <person name="Grigoriev I.V."/>
        </authorList>
    </citation>
    <scope>NUCLEOTIDE SEQUENCE</scope>
    <source>
        <strain evidence="4">P77</strain>
    </source>
</reference>
<dbReference type="Proteomes" id="UP000800040">
    <property type="component" value="Unassembled WGS sequence"/>
</dbReference>
<dbReference type="AlphaFoldDB" id="A0A6A5K5T7"/>
<organism evidence="4 5">
    <name type="scientific">Decorospora gaudefroyi</name>
    <dbReference type="NCBI Taxonomy" id="184978"/>
    <lineage>
        <taxon>Eukaryota</taxon>
        <taxon>Fungi</taxon>
        <taxon>Dikarya</taxon>
        <taxon>Ascomycota</taxon>
        <taxon>Pezizomycotina</taxon>
        <taxon>Dothideomycetes</taxon>
        <taxon>Pleosporomycetidae</taxon>
        <taxon>Pleosporales</taxon>
        <taxon>Pleosporineae</taxon>
        <taxon>Pleosporaceae</taxon>
        <taxon>Decorospora</taxon>
    </lineage>
</organism>
<evidence type="ECO:0000313" key="4">
    <source>
        <dbReference type="EMBL" id="KAF1832578.1"/>
    </source>
</evidence>
<feature type="compositionally biased region" description="Polar residues" evidence="3">
    <location>
        <begin position="1"/>
        <end position="11"/>
    </location>
</feature>
<evidence type="ECO:0000256" key="1">
    <source>
        <dbReference type="ARBA" id="ARBA00004123"/>
    </source>
</evidence>
<feature type="compositionally biased region" description="Low complexity" evidence="3">
    <location>
        <begin position="566"/>
        <end position="615"/>
    </location>
</feature>
<feature type="region of interest" description="Disordered" evidence="3">
    <location>
        <begin position="354"/>
        <end position="649"/>
    </location>
</feature>
<evidence type="ECO:0000313" key="5">
    <source>
        <dbReference type="Proteomes" id="UP000800040"/>
    </source>
</evidence>
<proteinExistence type="predicted"/>
<evidence type="ECO:0008006" key="6">
    <source>
        <dbReference type="Google" id="ProtNLM"/>
    </source>
</evidence>
<protein>
    <recommendedName>
        <fullName evidence="6">LisH domain-containing protein</fullName>
    </recommendedName>
</protein>
<evidence type="ECO:0000256" key="3">
    <source>
        <dbReference type="SAM" id="MobiDB-lite"/>
    </source>
</evidence>
<dbReference type="OrthoDB" id="5600002at2759"/>
<evidence type="ECO:0000256" key="2">
    <source>
        <dbReference type="ARBA" id="ARBA00023242"/>
    </source>
</evidence>
<feature type="region of interest" description="Disordered" evidence="3">
    <location>
        <begin position="1"/>
        <end position="31"/>
    </location>
</feature>
<dbReference type="GO" id="GO:0045944">
    <property type="term" value="P:positive regulation of transcription by RNA polymerase II"/>
    <property type="evidence" value="ECO:0007669"/>
    <property type="project" value="TreeGrafter"/>
</dbReference>
<feature type="compositionally biased region" description="Polar residues" evidence="3">
    <location>
        <begin position="461"/>
        <end position="475"/>
    </location>
</feature>
<accession>A0A6A5K5T7</accession>
<feature type="region of interest" description="Disordered" evidence="3">
    <location>
        <begin position="280"/>
        <end position="329"/>
    </location>
</feature>